<evidence type="ECO:0000313" key="2">
    <source>
        <dbReference type="Proteomes" id="UP000297890"/>
    </source>
</evidence>
<evidence type="ECO:0000313" key="1">
    <source>
        <dbReference type="EMBL" id="TFZ80943.1"/>
    </source>
</evidence>
<name>A0A4Z0F6Z0_9GAMM</name>
<protein>
    <submittedName>
        <fullName evidence="1">Uncharacterized protein</fullName>
    </submittedName>
</protein>
<dbReference type="Proteomes" id="UP000297890">
    <property type="component" value="Unassembled WGS sequence"/>
</dbReference>
<organism evidence="1 2">
    <name type="scientific">Candidatus Macondimonas diazotrophica</name>
    <dbReference type="NCBI Taxonomy" id="2305248"/>
    <lineage>
        <taxon>Bacteria</taxon>
        <taxon>Pseudomonadati</taxon>
        <taxon>Pseudomonadota</taxon>
        <taxon>Gammaproteobacteria</taxon>
        <taxon>Chromatiales</taxon>
        <taxon>Ectothiorhodospiraceae</taxon>
        <taxon>Candidatus Macondimonas</taxon>
    </lineage>
</organism>
<sequence>MNEDGYPDLGEYLLKQAGIEEYSYDKEKDLLAKCPVEIIRYGHYDYSRFFIAVNGTVVETAWDCEPVSELNPAWIMRKEQEAKDWMEKHGILQAFEKHRISQGLSDNPEWKWYIMPMVT</sequence>
<gene>
    <name evidence="1" type="ORF">E4680_13635</name>
</gene>
<accession>A0A4Z0F6Z0</accession>
<dbReference type="RefSeq" id="WP_135282972.1">
    <property type="nucleotide sequence ID" value="NZ_SRIO01000046.1"/>
</dbReference>
<dbReference type="EMBL" id="SRIO01000046">
    <property type="protein sequence ID" value="TFZ80943.1"/>
    <property type="molecule type" value="Genomic_DNA"/>
</dbReference>
<dbReference type="AlphaFoldDB" id="A0A4Z0F6Z0"/>
<comment type="caution">
    <text evidence="1">The sequence shown here is derived from an EMBL/GenBank/DDBJ whole genome shotgun (WGS) entry which is preliminary data.</text>
</comment>
<proteinExistence type="predicted"/>
<reference evidence="1 2" key="1">
    <citation type="journal article" date="2019" name="ISME J.">
        <title>Candidatus Macondimonas diazotrophica, a novel gammaproteobacterial genus dominating crude-oil-contaminated coastal sediments.</title>
        <authorList>
            <person name="Karthikeyan S."/>
            <person name="Konstantinidis K."/>
        </authorList>
    </citation>
    <scope>NUCLEOTIDE SEQUENCE [LARGE SCALE GENOMIC DNA]</scope>
    <source>
        <strain evidence="1 2">KTK01</strain>
    </source>
</reference>
<keyword evidence="2" id="KW-1185">Reference proteome</keyword>